<dbReference type="Proteomes" id="UP000087171">
    <property type="component" value="Chromosome Ca5"/>
</dbReference>
<dbReference type="AlphaFoldDB" id="A0A1S2Y7Q9"/>
<proteinExistence type="inferred from homology"/>
<dbReference type="InterPro" id="IPR007627">
    <property type="entry name" value="RNA_pol_sigma70_r2"/>
</dbReference>
<dbReference type="InterPro" id="IPR013324">
    <property type="entry name" value="RNA_pol_sigma_r3/r4-like"/>
</dbReference>
<evidence type="ECO:0000256" key="6">
    <source>
        <dbReference type="SAM" id="MobiDB-lite"/>
    </source>
</evidence>
<dbReference type="InterPro" id="IPR013325">
    <property type="entry name" value="RNA_pol_sigma_r2"/>
</dbReference>
<dbReference type="SUPFAM" id="SSF88659">
    <property type="entry name" value="Sigma3 and sigma4 domains of RNA polymerase sigma factors"/>
    <property type="match status" value="2"/>
</dbReference>
<dbReference type="SUPFAM" id="SSF88946">
    <property type="entry name" value="Sigma2 domain of RNA polymerase sigma factors"/>
    <property type="match status" value="1"/>
</dbReference>
<dbReference type="GeneID" id="101506423"/>
<comment type="similarity">
    <text evidence="1">Belongs to the sigma-70 factor family.</text>
</comment>
<evidence type="ECO:0000256" key="4">
    <source>
        <dbReference type="ARBA" id="ARBA00023125"/>
    </source>
</evidence>
<dbReference type="Pfam" id="PF04545">
    <property type="entry name" value="Sigma70_r4"/>
    <property type="match status" value="1"/>
</dbReference>
<keyword evidence="4" id="KW-0238">DNA-binding</keyword>
<dbReference type="Pfam" id="PF04542">
    <property type="entry name" value="Sigma70_r2"/>
    <property type="match status" value="1"/>
</dbReference>
<dbReference type="InterPro" id="IPR014284">
    <property type="entry name" value="RNA_pol_sigma-70_dom"/>
</dbReference>
<evidence type="ECO:0000256" key="5">
    <source>
        <dbReference type="ARBA" id="ARBA00023163"/>
    </source>
</evidence>
<dbReference type="GO" id="GO:0003677">
    <property type="term" value="F:DNA binding"/>
    <property type="evidence" value="ECO:0007669"/>
    <property type="project" value="UniProtKB-KW"/>
</dbReference>
<organism evidence="8 9">
    <name type="scientific">Cicer arietinum</name>
    <name type="common">Chickpea</name>
    <name type="synonym">Garbanzo</name>
    <dbReference type="NCBI Taxonomy" id="3827"/>
    <lineage>
        <taxon>Eukaryota</taxon>
        <taxon>Viridiplantae</taxon>
        <taxon>Streptophyta</taxon>
        <taxon>Embryophyta</taxon>
        <taxon>Tracheophyta</taxon>
        <taxon>Spermatophyta</taxon>
        <taxon>Magnoliopsida</taxon>
        <taxon>eudicotyledons</taxon>
        <taxon>Gunneridae</taxon>
        <taxon>Pentapetalae</taxon>
        <taxon>rosids</taxon>
        <taxon>fabids</taxon>
        <taxon>Fabales</taxon>
        <taxon>Fabaceae</taxon>
        <taxon>Papilionoideae</taxon>
        <taxon>50 kb inversion clade</taxon>
        <taxon>NPAAA clade</taxon>
        <taxon>Hologalegina</taxon>
        <taxon>IRL clade</taxon>
        <taxon>Cicereae</taxon>
        <taxon>Cicer</taxon>
    </lineage>
</organism>
<dbReference type="NCBIfam" id="TIGR02937">
    <property type="entry name" value="sigma70-ECF"/>
    <property type="match status" value="1"/>
</dbReference>
<feature type="region of interest" description="Disordered" evidence="6">
    <location>
        <begin position="1"/>
        <end position="23"/>
    </location>
</feature>
<sequence>MSLTSLPTFPTLNKNHSLQPNLPSTSSKFGTNLVYNDASVTVAATEAVALAYAAVNAARHAVEESENGVVGEKNIGFDDMRRMRRRKRRKNLGCVVEEENIQNNFSREKELVGFLSSIEEAEICLGLKEGARIEVSKHRMTEHEGNSSISRRLAHGNTSLDKVLSNTRESKERLAHEYRGLVASIAARYQGKGLSFQDLTQEGTIGLLHGAEKFDPNRGCKLSTYVYWWIKQAILKALARKSRLVRLPGEKYGMVGKIAEAKNVLSKRLRRKPTYNEMAEVLNVNVSIVKLVSERSRQPISLDKAVFDQGNLTLKEIMPGPVEMIPEKMVERQLKKQGVVKLLNTLNKREAEILRLYFGLNGETPLSFEEIGKQLKLSRERIRQIHGIALSKLQQTTLVDSLKFYVV</sequence>
<dbReference type="InterPro" id="IPR036388">
    <property type="entry name" value="WH-like_DNA-bd_sf"/>
</dbReference>
<feature type="domain" description="RNA polymerase sigma-70" evidence="7">
    <location>
        <begin position="367"/>
        <end position="393"/>
    </location>
</feature>
<dbReference type="RefSeq" id="XP_004499937.1">
    <property type="nucleotide sequence ID" value="XM_004499880.3"/>
</dbReference>
<dbReference type="STRING" id="3827.A0A1S2Y7Q9"/>
<dbReference type="InterPro" id="IPR000943">
    <property type="entry name" value="RNA_pol_sigma70"/>
</dbReference>
<dbReference type="PANTHER" id="PTHR30603">
    <property type="entry name" value="RNA POLYMERASE SIGMA FACTOR RPO"/>
    <property type="match status" value="1"/>
</dbReference>
<evidence type="ECO:0000256" key="1">
    <source>
        <dbReference type="ARBA" id="ARBA00007788"/>
    </source>
</evidence>
<evidence type="ECO:0000256" key="2">
    <source>
        <dbReference type="ARBA" id="ARBA00023015"/>
    </source>
</evidence>
<dbReference type="Gene3D" id="1.10.601.10">
    <property type="entry name" value="RNA Polymerase Primary Sigma Factor"/>
    <property type="match status" value="1"/>
</dbReference>
<evidence type="ECO:0000313" key="9">
    <source>
        <dbReference type="RefSeq" id="XP_004499937.1"/>
    </source>
</evidence>
<reference evidence="8" key="1">
    <citation type="journal article" date="2013" name="Nat. Biotechnol.">
        <title>Draft genome sequence of chickpea (Cicer arietinum) provides a resource for trait improvement.</title>
        <authorList>
            <person name="Varshney R.K."/>
            <person name="Song C."/>
            <person name="Saxena R.K."/>
            <person name="Azam S."/>
            <person name="Yu S."/>
            <person name="Sharpe A.G."/>
            <person name="Cannon S."/>
            <person name="Baek J."/>
            <person name="Rosen B.D."/>
            <person name="Tar'an B."/>
            <person name="Millan T."/>
            <person name="Zhang X."/>
            <person name="Ramsay L.D."/>
            <person name="Iwata A."/>
            <person name="Wang Y."/>
            <person name="Nelson W."/>
            <person name="Farmer A.D."/>
            <person name="Gaur P.M."/>
            <person name="Soderlund C."/>
            <person name="Penmetsa R.V."/>
            <person name="Xu C."/>
            <person name="Bharti A.K."/>
            <person name="He W."/>
            <person name="Winter P."/>
            <person name="Zhao S."/>
            <person name="Hane J.K."/>
            <person name="Carrasquilla-Garcia N."/>
            <person name="Condie J.A."/>
            <person name="Upadhyaya H.D."/>
            <person name="Luo M.C."/>
            <person name="Thudi M."/>
            <person name="Gowda C.L."/>
            <person name="Singh N.P."/>
            <person name="Lichtenzveig J."/>
            <person name="Gali K.K."/>
            <person name="Rubio J."/>
            <person name="Nadarajan N."/>
            <person name="Dolezel J."/>
            <person name="Bansal K.C."/>
            <person name="Xu X."/>
            <person name="Edwards D."/>
            <person name="Zhang G."/>
            <person name="Kahl G."/>
            <person name="Gil J."/>
            <person name="Singh K.B."/>
            <person name="Datta S.K."/>
            <person name="Jackson S.A."/>
            <person name="Wang J."/>
            <person name="Cook D.R."/>
        </authorList>
    </citation>
    <scope>NUCLEOTIDE SEQUENCE [LARGE SCALE GENOMIC DNA]</scope>
    <source>
        <strain evidence="8">cv. CDC Frontier</strain>
    </source>
</reference>
<dbReference type="eggNOG" id="ENOG502QPRS">
    <property type="taxonomic scope" value="Eukaryota"/>
</dbReference>
<keyword evidence="8" id="KW-1185">Reference proteome</keyword>
<dbReference type="PRINTS" id="PR00046">
    <property type="entry name" value="SIGMA70FCT"/>
</dbReference>
<keyword evidence="3" id="KW-0731">Sigma factor</keyword>
<dbReference type="InterPro" id="IPR050239">
    <property type="entry name" value="Sigma-70_RNA_pol_init_factors"/>
</dbReference>
<evidence type="ECO:0000259" key="7">
    <source>
        <dbReference type="PROSITE" id="PS00716"/>
    </source>
</evidence>
<dbReference type="Gene3D" id="1.10.10.10">
    <property type="entry name" value="Winged helix-like DNA-binding domain superfamily/Winged helix DNA-binding domain"/>
    <property type="match status" value="2"/>
</dbReference>
<dbReference type="CDD" id="cd06171">
    <property type="entry name" value="Sigma70_r4"/>
    <property type="match status" value="1"/>
</dbReference>
<dbReference type="PANTHER" id="PTHR30603:SF47">
    <property type="entry name" value="RNA POLYMERASE SIGMA FACTOR SIGD, CHLOROPLASTIC"/>
    <property type="match status" value="1"/>
</dbReference>
<dbReference type="InterPro" id="IPR007624">
    <property type="entry name" value="RNA_pol_sigma70_r3"/>
</dbReference>
<keyword evidence="2" id="KW-0805">Transcription regulation</keyword>
<dbReference type="GO" id="GO:0006352">
    <property type="term" value="P:DNA-templated transcription initiation"/>
    <property type="evidence" value="ECO:0007669"/>
    <property type="project" value="InterPro"/>
</dbReference>
<keyword evidence="5" id="KW-0804">Transcription</keyword>
<protein>
    <submittedName>
        <fullName evidence="9">RNA polymerase sigma factor sigD, chloroplastic</fullName>
    </submittedName>
</protein>
<dbReference type="GO" id="GO:0071482">
    <property type="term" value="P:cellular response to light stimulus"/>
    <property type="evidence" value="ECO:0007669"/>
    <property type="project" value="UniProtKB-ARBA"/>
</dbReference>
<reference evidence="9" key="2">
    <citation type="submission" date="2025-08" db="UniProtKB">
        <authorList>
            <consortium name="RefSeq"/>
        </authorList>
    </citation>
    <scope>IDENTIFICATION</scope>
    <source>
        <tissue evidence="9">Etiolated seedlings</tissue>
    </source>
</reference>
<dbReference type="GO" id="GO:0016987">
    <property type="term" value="F:sigma factor activity"/>
    <property type="evidence" value="ECO:0007669"/>
    <property type="project" value="UniProtKB-KW"/>
</dbReference>
<dbReference type="Pfam" id="PF04539">
    <property type="entry name" value="Sigma70_r3"/>
    <property type="match status" value="1"/>
</dbReference>
<accession>A0A1S2Y7Q9</accession>
<dbReference type="PROSITE" id="PS00716">
    <property type="entry name" value="SIGMA70_2"/>
    <property type="match status" value="1"/>
</dbReference>
<evidence type="ECO:0000313" key="8">
    <source>
        <dbReference type="Proteomes" id="UP000087171"/>
    </source>
</evidence>
<dbReference type="PaxDb" id="3827-XP_004499937.1"/>
<evidence type="ECO:0000256" key="3">
    <source>
        <dbReference type="ARBA" id="ARBA00023082"/>
    </source>
</evidence>
<dbReference type="OrthoDB" id="206108at2759"/>
<name>A0A1S2Y7Q9_CICAR</name>
<dbReference type="KEGG" id="cam:101506423"/>
<dbReference type="InterPro" id="IPR007630">
    <property type="entry name" value="RNA_pol_sigma70_r4"/>
</dbReference>
<gene>
    <name evidence="9" type="primary">LOC101506423</name>
</gene>